<dbReference type="EMBL" id="HG806334">
    <property type="protein sequence ID" value="CDW58430.1"/>
    <property type="molecule type" value="Genomic_DNA"/>
</dbReference>
<dbReference type="AlphaFoldDB" id="A0A077ZIK2"/>
<reference evidence="1" key="2">
    <citation type="submission" date="2014-03" db="EMBL/GenBank/DDBJ databases">
        <title>The whipworm genome and dual-species transcriptomics of an intimate host-pathogen interaction.</title>
        <authorList>
            <person name="Foth B.J."/>
            <person name="Tsai I.J."/>
            <person name="Reid A.J."/>
            <person name="Bancroft A.J."/>
            <person name="Nichol S."/>
            <person name="Tracey A."/>
            <person name="Holroyd N."/>
            <person name="Cotton J.A."/>
            <person name="Stanley E.J."/>
            <person name="Zarowiecki M."/>
            <person name="Liu J.Z."/>
            <person name="Huckvale T."/>
            <person name="Cooper P.J."/>
            <person name="Grencis R.K."/>
            <person name="Berriman M."/>
        </authorList>
    </citation>
    <scope>NUCLEOTIDE SEQUENCE [LARGE SCALE GENOMIC DNA]</scope>
</reference>
<proteinExistence type="predicted"/>
<name>A0A077ZIK2_TRITR</name>
<dbReference type="Proteomes" id="UP000030665">
    <property type="component" value="Unassembled WGS sequence"/>
</dbReference>
<evidence type="ECO:0000313" key="2">
    <source>
        <dbReference type="Proteomes" id="UP000030665"/>
    </source>
</evidence>
<protein>
    <submittedName>
        <fullName evidence="1">Uncharacterized protein</fullName>
    </submittedName>
</protein>
<keyword evidence="2" id="KW-1185">Reference proteome</keyword>
<sequence>MDKSPDRLSDCSVMTEDSYRTARFEASDDDSITKTNSCQRLYFTTVLENDVTATLCTSEAETFCLEDSIEGKESDNVTEENVSLNPQQIAVVKPTFPGTDKLFRTVTDDELGVACKSSNMEAIMSASLEVTSSMDVRHRKAADQLVALDVDG</sequence>
<evidence type="ECO:0000313" key="1">
    <source>
        <dbReference type="EMBL" id="CDW58430.1"/>
    </source>
</evidence>
<organism evidence="1 2">
    <name type="scientific">Trichuris trichiura</name>
    <name type="common">Whipworm</name>
    <name type="synonym">Trichocephalus trichiurus</name>
    <dbReference type="NCBI Taxonomy" id="36087"/>
    <lineage>
        <taxon>Eukaryota</taxon>
        <taxon>Metazoa</taxon>
        <taxon>Ecdysozoa</taxon>
        <taxon>Nematoda</taxon>
        <taxon>Enoplea</taxon>
        <taxon>Dorylaimia</taxon>
        <taxon>Trichinellida</taxon>
        <taxon>Trichuridae</taxon>
        <taxon>Trichuris</taxon>
    </lineage>
</organism>
<accession>A0A077ZIK2</accession>
<reference evidence="1" key="1">
    <citation type="submission" date="2014-01" db="EMBL/GenBank/DDBJ databases">
        <authorList>
            <person name="Aslett M."/>
        </authorList>
    </citation>
    <scope>NUCLEOTIDE SEQUENCE</scope>
</reference>
<dbReference type="STRING" id="36087.A0A077ZIK2"/>
<gene>
    <name evidence="1" type="ORF">TTRE_0000674401</name>
</gene>